<feature type="transmembrane region" description="Helical" evidence="1">
    <location>
        <begin position="60"/>
        <end position="85"/>
    </location>
</feature>
<gene>
    <name evidence="2" type="ORF">J2X07_000542</name>
</gene>
<sequence length="98" mass="11197">MEEFPIIHTNFWDALIAVPAIIILIELLKVFFPKLHSWIPSVANFLGLFISIFIAHPNNLWAGIFMGVFYGNAAIGAYAGFMMAVRAYRNQDSHKHYR</sequence>
<keyword evidence="3" id="KW-1185">Reference proteome</keyword>
<evidence type="ECO:0000256" key="1">
    <source>
        <dbReference type="SAM" id="Phobius"/>
    </source>
</evidence>
<accession>A0ABU1TWH0</accession>
<proteinExistence type="predicted"/>
<evidence type="ECO:0000313" key="3">
    <source>
        <dbReference type="Proteomes" id="UP001258181"/>
    </source>
</evidence>
<feature type="transmembrane region" description="Helical" evidence="1">
    <location>
        <begin position="35"/>
        <end position="54"/>
    </location>
</feature>
<dbReference type="Proteomes" id="UP001258181">
    <property type="component" value="Unassembled WGS sequence"/>
</dbReference>
<comment type="caution">
    <text evidence="2">The sequence shown here is derived from an EMBL/GenBank/DDBJ whole genome shotgun (WGS) entry which is preliminary data.</text>
</comment>
<feature type="transmembrane region" description="Helical" evidence="1">
    <location>
        <begin position="6"/>
        <end position="28"/>
    </location>
</feature>
<evidence type="ECO:0000313" key="2">
    <source>
        <dbReference type="EMBL" id="MDR7071567.1"/>
    </source>
</evidence>
<dbReference type="EMBL" id="JAVDWA010000001">
    <property type="protein sequence ID" value="MDR7071567.1"/>
    <property type="molecule type" value="Genomic_DNA"/>
</dbReference>
<name>A0ABU1TWH0_9BACL</name>
<keyword evidence="1" id="KW-0472">Membrane</keyword>
<dbReference type="RefSeq" id="WP_310256167.1">
    <property type="nucleotide sequence ID" value="NZ_JAVDWA010000001.1"/>
</dbReference>
<organism evidence="2 3">
    <name type="scientific">Fictibacillus barbaricus</name>
    <dbReference type="NCBI Taxonomy" id="182136"/>
    <lineage>
        <taxon>Bacteria</taxon>
        <taxon>Bacillati</taxon>
        <taxon>Bacillota</taxon>
        <taxon>Bacilli</taxon>
        <taxon>Bacillales</taxon>
        <taxon>Fictibacillaceae</taxon>
        <taxon>Fictibacillus</taxon>
    </lineage>
</organism>
<keyword evidence="1" id="KW-0812">Transmembrane</keyword>
<protein>
    <submittedName>
        <fullName evidence="2">Cell shape-determining protein MreD</fullName>
    </submittedName>
</protein>
<keyword evidence="1" id="KW-1133">Transmembrane helix</keyword>
<reference evidence="2 3" key="1">
    <citation type="submission" date="2023-07" db="EMBL/GenBank/DDBJ databases">
        <title>Sorghum-associated microbial communities from plants grown in Nebraska, USA.</title>
        <authorList>
            <person name="Schachtman D."/>
        </authorList>
    </citation>
    <scope>NUCLEOTIDE SEQUENCE [LARGE SCALE GENOMIC DNA]</scope>
    <source>
        <strain evidence="2 3">BE211</strain>
    </source>
</reference>